<organism evidence="7 8">
    <name type="scientific">Panagrellus redivivus</name>
    <name type="common">Microworm</name>
    <dbReference type="NCBI Taxonomy" id="6233"/>
    <lineage>
        <taxon>Eukaryota</taxon>
        <taxon>Metazoa</taxon>
        <taxon>Ecdysozoa</taxon>
        <taxon>Nematoda</taxon>
        <taxon>Chromadorea</taxon>
        <taxon>Rhabditida</taxon>
        <taxon>Tylenchina</taxon>
        <taxon>Panagrolaimomorpha</taxon>
        <taxon>Panagrolaimoidea</taxon>
        <taxon>Panagrolaimidae</taxon>
        <taxon>Panagrellus</taxon>
    </lineage>
</organism>
<sequence>MLPVKSTISFEWRLQGTRIIDKLPPNEKYRTCCNCCHIRTGTLFLGLVELVAVAFLFVNIVKQLMWKHNDRALCAPGELLKDCLIFNFSHFNVTLAGDYVVALLMISIMLSIVLLFYGIVTVRPGFLFPHIIVQAFGLICSLTYFFLYAWSYFYGDLHTQQKSFKFEALVERMWLASIVLIFSAFQCYLFLTVIKCTLFLSKLSDEHKRRKSQFQEVSDRVKLAKENGLWDTSWGGTFQQYRGENDESEEAKRNQKRKDKPVNRVQWDLQKNEEKSISMCPEDSSSEHCRTKHKTVVELHKEPKKSAIKTANVSLSAVQKGSTESATSEKSKDPLKAPESPQRQHRQHRRPRTATAEDRSPTRLHKTDSSDSARGRRRERDLSGSPTTKKKRPSGVPADAMQAANVGSSGGSAVSESSPKQHHRQRREREREHRSREEHHGRVSPSKPMPTSVSAVPVVKKVSISSSNPLAFPTNGFVS</sequence>
<dbReference type="GO" id="GO:0005765">
    <property type="term" value="C:lysosomal membrane"/>
    <property type="evidence" value="ECO:0007669"/>
    <property type="project" value="TreeGrafter"/>
</dbReference>
<reference evidence="7" key="1">
    <citation type="journal article" date="2013" name="Genetics">
        <title>The draft genome and transcriptome of Panagrellus redivivus are shaped by the harsh demands of a free-living lifestyle.</title>
        <authorList>
            <person name="Srinivasan J."/>
            <person name="Dillman A.R."/>
            <person name="Macchietto M.G."/>
            <person name="Heikkinen L."/>
            <person name="Lakso M."/>
            <person name="Fracchia K.M."/>
            <person name="Antoshechkin I."/>
            <person name="Mortazavi A."/>
            <person name="Wong G."/>
            <person name="Sternberg P.W."/>
        </authorList>
    </citation>
    <scope>NUCLEOTIDE SEQUENCE [LARGE SCALE GENOMIC DNA]</scope>
    <source>
        <strain evidence="7">MT8872</strain>
    </source>
</reference>
<keyword evidence="2 6" id="KW-0812">Transmembrane</keyword>
<dbReference type="PANTHER" id="PTHR12479">
    <property type="entry name" value="LYSOSOMAL-ASSOCIATED TRANSMEMBRANE PROTEIN"/>
    <property type="match status" value="1"/>
</dbReference>
<feature type="compositionally biased region" description="Low complexity" evidence="5">
    <location>
        <begin position="403"/>
        <end position="418"/>
    </location>
</feature>
<reference evidence="8" key="2">
    <citation type="submission" date="2020-10" db="UniProtKB">
        <authorList>
            <consortium name="WormBaseParasite"/>
        </authorList>
    </citation>
    <scope>IDENTIFICATION</scope>
</reference>
<keyword evidence="3 6" id="KW-1133">Transmembrane helix</keyword>
<feature type="transmembrane region" description="Helical" evidence="6">
    <location>
        <begin position="131"/>
        <end position="153"/>
    </location>
</feature>
<feature type="region of interest" description="Disordered" evidence="5">
    <location>
        <begin position="308"/>
        <end position="454"/>
    </location>
</feature>
<evidence type="ECO:0000256" key="6">
    <source>
        <dbReference type="SAM" id="Phobius"/>
    </source>
</evidence>
<protein>
    <submittedName>
        <fullName evidence="8">MARVEL domain-containing protein</fullName>
    </submittedName>
</protein>
<evidence type="ECO:0000256" key="4">
    <source>
        <dbReference type="ARBA" id="ARBA00023136"/>
    </source>
</evidence>
<dbReference type="WBParaSite" id="Pan_g15793.t1">
    <property type="protein sequence ID" value="Pan_g15793.t1"/>
    <property type="gene ID" value="Pan_g15793"/>
</dbReference>
<evidence type="ECO:0000256" key="5">
    <source>
        <dbReference type="SAM" id="MobiDB-lite"/>
    </source>
</evidence>
<name>A0A7E4ZT20_PANRE</name>
<comment type="subcellular location">
    <subcellularLocation>
        <location evidence="1">Endomembrane system</location>
        <topology evidence="1">Multi-pass membrane protein</topology>
    </subcellularLocation>
</comment>
<keyword evidence="4 6" id="KW-0472">Membrane</keyword>
<evidence type="ECO:0000313" key="7">
    <source>
        <dbReference type="Proteomes" id="UP000492821"/>
    </source>
</evidence>
<dbReference type="GO" id="GO:0012505">
    <property type="term" value="C:endomembrane system"/>
    <property type="evidence" value="ECO:0007669"/>
    <property type="project" value="UniProtKB-SubCell"/>
</dbReference>
<feature type="compositionally biased region" description="Basic and acidic residues" evidence="5">
    <location>
        <begin position="327"/>
        <end position="336"/>
    </location>
</feature>
<feature type="transmembrane region" description="Helical" evidence="6">
    <location>
        <begin position="43"/>
        <end position="61"/>
    </location>
</feature>
<dbReference type="AlphaFoldDB" id="A0A7E4ZT20"/>
<feature type="compositionally biased region" description="Basic residues" evidence="5">
    <location>
        <begin position="343"/>
        <end position="352"/>
    </location>
</feature>
<evidence type="ECO:0000256" key="2">
    <source>
        <dbReference type="ARBA" id="ARBA00022692"/>
    </source>
</evidence>
<feature type="region of interest" description="Disordered" evidence="5">
    <location>
        <begin position="241"/>
        <end position="291"/>
    </location>
</feature>
<accession>A0A7E4ZT20</accession>
<proteinExistence type="predicted"/>
<evidence type="ECO:0000256" key="1">
    <source>
        <dbReference type="ARBA" id="ARBA00004127"/>
    </source>
</evidence>
<feature type="transmembrane region" description="Helical" evidence="6">
    <location>
        <begin position="99"/>
        <end position="119"/>
    </location>
</feature>
<feature type="compositionally biased region" description="Polar residues" evidence="5">
    <location>
        <begin position="309"/>
        <end position="326"/>
    </location>
</feature>
<keyword evidence="7" id="KW-1185">Reference proteome</keyword>
<evidence type="ECO:0000313" key="8">
    <source>
        <dbReference type="WBParaSite" id="Pan_g15793.t1"/>
    </source>
</evidence>
<dbReference type="InterPro" id="IPR051115">
    <property type="entry name" value="LAPTM_transporter"/>
</dbReference>
<dbReference type="Proteomes" id="UP000492821">
    <property type="component" value="Unassembled WGS sequence"/>
</dbReference>
<feature type="transmembrane region" description="Helical" evidence="6">
    <location>
        <begin position="173"/>
        <end position="200"/>
    </location>
</feature>
<feature type="compositionally biased region" description="Basic and acidic residues" evidence="5">
    <location>
        <begin position="427"/>
        <end position="441"/>
    </location>
</feature>
<dbReference type="PANTHER" id="PTHR12479:SF10">
    <property type="entry name" value="LYSOSOMAL-ASSOCIATED TRANSMEMBRANE PROTEIN"/>
    <property type="match status" value="1"/>
</dbReference>
<feature type="compositionally biased region" description="Basic and acidic residues" evidence="5">
    <location>
        <begin position="355"/>
        <end position="382"/>
    </location>
</feature>
<evidence type="ECO:0000256" key="3">
    <source>
        <dbReference type="ARBA" id="ARBA00022989"/>
    </source>
</evidence>